<name>A0ABV3WLS6_9BURK</name>
<comment type="caution">
    <text evidence="1">The sequence shown here is derived from an EMBL/GenBank/DDBJ whole genome shotgun (WGS) entry which is preliminary data.</text>
</comment>
<dbReference type="Proteomes" id="UP001558535">
    <property type="component" value="Unassembled WGS sequence"/>
</dbReference>
<accession>A0ABV3WLS6</accession>
<sequence length="163" mass="19050">MERITLFKSRERRFILEPICLRVLKPAEGSIEDPCCHIANFPYRHCRQEWCPALRPKKQQIYGNAVLSGDWQSWNRGIQNVEAGMRMRLKHDPTGGCYLEAAKIYALKRKAEARVKRKRVRPGVAKKRSARKKARTYAFEALSTLLGRIYFFPAGHDFRHLHL</sequence>
<protein>
    <submittedName>
        <fullName evidence="1">Uncharacterized protein</fullName>
    </submittedName>
</protein>
<proteinExistence type="predicted"/>
<evidence type="ECO:0000313" key="1">
    <source>
        <dbReference type="EMBL" id="MEX3754196.1"/>
    </source>
</evidence>
<reference evidence="1 2" key="1">
    <citation type="submission" date="2024-07" db="EMBL/GenBank/DDBJ databases">
        <title>A survey of Mimosa microsymbionts across Brazilian biomes reveals a high diversity of Paraburkholderia nodulating endemic species, but also that Cupriavidus is common as a symbiont of widespread species.</title>
        <authorList>
            <person name="Rouws L."/>
            <person name="Barauna A."/>
            <person name="Beukes C."/>
            <person name="Rouws J.R.C."/>
            <person name="De Faria S.M."/>
            <person name="Gross E."/>
            <person name="Bueno Dos Reis Junior F."/>
            <person name="Simon M.F."/>
            <person name="Maluk M."/>
            <person name="Odee D.W."/>
            <person name="Kenicer G."/>
            <person name="Young J.P.W."/>
            <person name="Reis V.M."/>
            <person name="Zilli J."/>
            <person name="James E.K."/>
        </authorList>
    </citation>
    <scope>NUCLEOTIDE SEQUENCE [LARGE SCALE GENOMIC DNA]</scope>
    <source>
        <strain evidence="1 2">BR14375</strain>
    </source>
</reference>
<dbReference type="EMBL" id="JBFPKE010000028">
    <property type="protein sequence ID" value="MEX3754196.1"/>
    <property type="molecule type" value="Genomic_DNA"/>
</dbReference>
<gene>
    <name evidence="1" type="ORF">AB3X84_29965</name>
</gene>
<dbReference type="RefSeq" id="WP_368608587.1">
    <property type="nucleotide sequence ID" value="NZ_JBFPKB010000032.1"/>
</dbReference>
<keyword evidence="2" id="KW-1185">Reference proteome</keyword>
<organism evidence="1 2">
    <name type="scientific">Paraburkholderia phenoliruptrix</name>
    <dbReference type="NCBI Taxonomy" id="252970"/>
    <lineage>
        <taxon>Bacteria</taxon>
        <taxon>Pseudomonadati</taxon>
        <taxon>Pseudomonadota</taxon>
        <taxon>Betaproteobacteria</taxon>
        <taxon>Burkholderiales</taxon>
        <taxon>Burkholderiaceae</taxon>
        <taxon>Paraburkholderia</taxon>
    </lineage>
</organism>
<evidence type="ECO:0000313" key="2">
    <source>
        <dbReference type="Proteomes" id="UP001558535"/>
    </source>
</evidence>